<protein>
    <recommendedName>
        <fullName evidence="4">Lipoprotein</fullName>
    </recommendedName>
</protein>
<evidence type="ECO:0000313" key="3">
    <source>
        <dbReference type="Proteomes" id="UP000285844"/>
    </source>
</evidence>
<organism evidence="2 3">
    <name type="scientific">Lachnospira eligens</name>
    <dbReference type="NCBI Taxonomy" id="39485"/>
    <lineage>
        <taxon>Bacteria</taxon>
        <taxon>Bacillati</taxon>
        <taxon>Bacillota</taxon>
        <taxon>Clostridia</taxon>
        <taxon>Lachnospirales</taxon>
        <taxon>Lachnospiraceae</taxon>
        <taxon>Lachnospira</taxon>
    </lineage>
</organism>
<keyword evidence="1" id="KW-0732">Signal</keyword>
<reference evidence="2 3" key="1">
    <citation type="submission" date="2018-08" db="EMBL/GenBank/DDBJ databases">
        <title>A genome reference for cultivated species of the human gut microbiota.</title>
        <authorList>
            <person name="Zou Y."/>
            <person name="Xue W."/>
            <person name="Luo G."/>
        </authorList>
    </citation>
    <scope>NUCLEOTIDE SEQUENCE [LARGE SCALE GENOMIC DNA]</scope>
    <source>
        <strain evidence="2 3">AM37-3BH</strain>
    </source>
</reference>
<proteinExistence type="predicted"/>
<sequence length="185" mass="20635">MRKLKILIACAGILLVTGCSKNVHTGKSTAGNSVNNVINSQIAESSEAQSIKAFSTDLVKSKNSYDSADYDLTTMSGEMVYATVYQMMTNPDKYVGKVFKMDGTFYSSYYNSTDKYYHYCIIQDATACCAQGMEFVWDDDSHVYPDDYPAENSNIVVTGVFETYREDGDKNLYCRLSDASLELDN</sequence>
<evidence type="ECO:0008006" key="4">
    <source>
        <dbReference type="Google" id="ProtNLM"/>
    </source>
</evidence>
<name>A0A413YRS2_9FIRM</name>
<evidence type="ECO:0000313" key="2">
    <source>
        <dbReference type="EMBL" id="RHC11750.1"/>
    </source>
</evidence>
<dbReference type="AlphaFoldDB" id="A0A413YRS2"/>
<dbReference type="EMBL" id="QSHM01000018">
    <property type="protein sequence ID" value="RHC11750.1"/>
    <property type="molecule type" value="Genomic_DNA"/>
</dbReference>
<feature type="signal peptide" evidence="1">
    <location>
        <begin position="1"/>
        <end position="21"/>
    </location>
</feature>
<dbReference type="Proteomes" id="UP000285844">
    <property type="component" value="Unassembled WGS sequence"/>
</dbReference>
<dbReference type="RefSeq" id="WP_118264958.1">
    <property type="nucleotide sequence ID" value="NZ_DAWEPM010000007.1"/>
</dbReference>
<feature type="chain" id="PRO_5038852227" description="Lipoprotein" evidence="1">
    <location>
        <begin position="22"/>
        <end position="185"/>
    </location>
</feature>
<dbReference type="PROSITE" id="PS51257">
    <property type="entry name" value="PROKAR_LIPOPROTEIN"/>
    <property type="match status" value="1"/>
</dbReference>
<accession>A0A413YRS2</accession>
<comment type="caution">
    <text evidence="2">The sequence shown here is derived from an EMBL/GenBank/DDBJ whole genome shotgun (WGS) entry which is preliminary data.</text>
</comment>
<evidence type="ECO:0000256" key="1">
    <source>
        <dbReference type="SAM" id="SignalP"/>
    </source>
</evidence>
<gene>
    <name evidence="2" type="ORF">DW858_12225</name>
</gene>